<evidence type="ECO:0000256" key="1">
    <source>
        <dbReference type="SAM" id="MobiDB-lite"/>
    </source>
</evidence>
<evidence type="ECO:0000313" key="3">
    <source>
        <dbReference type="EMBL" id="BBG29228.1"/>
    </source>
</evidence>
<dbReference type="Pfam" id="PF13503">
    <property type="entry name" value="DUF4123"/>
    <property type="match status" value="1"/>
</dbReference>
<dbReference type="InterPro" id="IPR025391">
    <property type="entry name" value="DUF4123"/>
</dbReference>
<dbReference type="OrthoDB" id="6184033at2"/>
<dbReference type="RefSeq" id="WP_027704617.1">
    <property type="nucleotide sequence ID" value="NZ_AP018933.1"/>
</dbReference>
<proteinExistence type="predicted"/>
<dbReference type="STRING" id="1123510.GCA_000620025_00642"/>
<feature type="domain" description="DUF4123" evidence="2">
    <location>
        <begin position="13"/>
        <end position="137"/>
    </location>
</feature>
<dbReference type="Proteomes" id="UP000267342">
    <property type="component" value="Chromosome"/>
</dbReference>
<accession>A0A348HC76</accession>
<gene>
    <name evidence="3" type="ORF">ZBT109_0440</name>
</gene>
<dbReference type="EMBL" id="AP018933">
    <property type="protein sequence ID" value="BBG29228.1"/>
    <property type="molecule type" value="Genomic_DNA"/>
</dbReference>
<sequence>MIADASSAPPPRYLLLNPRHQDPQHLTSASDVTPDKGLYVIHQPHLKQPAHWALRLIDLHQRPDIKEQATEWLKTKRWPRETFCGWLVTTASPLTLVTHLESQLVQHTADRRRMLLRYFDPRVLDQLEHILDDGQRRTLMGPVTHWTLLDAHYTPHTLVCPSTRQPLRCIDQHQWQAIGYTDEVEHVRRAWMDYIAPVRLPDDHYHIIEAWLAIANQQGLDDSTDRITFTLIGTQLRWRFDATPKFHQLMMRHRTEGHPLTAMLNAMTAKEWALIEQWTPREPCPA</sequence>
<feature type="region of interest" description="Disordered" evidence="1">
    <location>
        <begin position="1"/>
        <end position="29"/>
    </location>
</feature>
<protein>
    <submittedName>
        <fullName evidence="3">Predicted transcriptional regulators</fullName>
    </submittedName>
</protein>
<reference evidence="3 4" key="1">
    <citation type="submission" date="2018-09" db="EMBL/GenBank/DDBJ databases">
        <title>Zymobacter palmae IAM14233 (=T109) whole genome analysis.</title>
        <authorList>
            <person name="Yanase H."/>
        </authorList>
    </citation>
    <scope>NUCLEOTIDE SEQUENCE [LARGE SCALE GENOMIC DNA]</scope>
    <source>
        <strain evidence="3 4">IAM14233</strain>
    </source>
</reference>
<evidence type="ECO:0000259" key="2">
    <source>
        <dbReference type="Pfam" id="PF13503"/>
    </source>
</evidence>
<dbReference type="AlphaFoldDB" id="A0A348HC76"/>
<dbReference type="KEGG" id="zpl:ZBT109_0440"/>
<name>A0A348HC76_9GAMM</name>
<keyword evidence="4" id="KW-1185">Reference proteome</keyword>
<evidence type="ECO:0000313" key="4">
    <source>
        <dbReference type="Proteomes" id="UP000267342"/>
    </source>
</evidence>
<organism evidence="3 4">
    <name type="scientific">Zymobacter palmae</name>
    <dbReference type="NCBI Taxonomy" id="33074"/>
    <lineage>
        <taxon>Bacteria</taxon>
        <taxon>Pseudomonadati</taxon>
        <taxon>Pseudomonadota</taxon>
        <taxon>Gammaproteobacteria</taxon>
        <taxon>Oceanospirillales</taxon>
        <taxon>Halomonadaceae</taxon>
        <taxon>Zymobacter group</taxon>
        <taxon>Zymobacter</taxon>
    </lineage>
</organism>